<dbReference type="EMBL" id="CADCVD010000149">
    <property type="protein sequence ID" value="CAA9455468.1"/>
    <property type="molecule type" value="Genomic_DNA"/>
</dbReference>
<protein>
    <recommendedName>
        <fullName evidence="3">DUF1772 domain-containing protein</fullName>
    </recommendedName>
</protein>
<evidence type="ECO:0000256" key="1">
    <source>
        <dbReference type="SAM" id="Phobius"/>
    </source>
</evidence>
<evidence type="ECO:0000313" key="2">
    <source>
        <dbReference type="EMBL" id="CAA9455468.1"/>
    </source>
</evidence>
<keyword evidence="1" id="KW-1133">Transmembrane helix</keyword>
<dbReference type="PANTHER" id="PTHR36535:SF1">
    <property type="entry name" value="DUF1772 DOMAIN-CONTAINING PROTEIN"/>
    <property type="match status" value="1"/>
</dbReference>
<feature type="transmembrane region" description="Helical" evidence="1">
    <location>
        <begin position="143"/>
        <end position="161"/>
    </location>
</feature>
<feature type="transmembrane region" description="Helical" evidence="1">
    <location>
        <begin position="20"/>
        <end position="43"/>
    </location>
</feature>
<evidence type="ECO:0008006" key="3">
    <source>
        <dbReference type="Google" id="ProtNLM"/>
    </source>
</evidence>
<dbReference type="PANTHER" id="PTHR36535">
    <property type="entry name" value="YALI0E30327P"/>
    <property type="match status" value="1"/>
</dbReference>
<keyword evidence="1" id="KW-0472">Membrane</keyword>
<keyword evidence="1" id="KW-0812">Transmembrane</keyword>
<organism evidence="2">
    <name type="scientific">uncultured Rubrobacteraceae bacterium</name>
    <dbReference type="NCBI Taxonomy" id="349277"/>
    <lineage>
        <taxon>Bacteria</taxon>
        <taxon>Bacillati</taxon>
        <taxon>Actinomycetota</taxon>
        <taxon>Rubrobacteria</taxon>
        <taxon>Rubrobacterales</taxon>
        <taxon>Rubrobacteraceae</taxon>
        <taxon>environmental samples</taxon>
    </lineage>
</organism>
<feature type="transmembrane region" description="Helical" evidence="1">
    <location>
        <begin position="64"/>
        <end position="86"/>
    </location>
</feature>
<accession>A0A6J4R2S8</accession>
<name>A0A6J4R2S8_9ACTN</name>
<dbReference type="InterPro" id="IPR013901">
    <property type="entry name" value="Anthrone_oxy"/>
</dbReference>
<dbReference type="AlphaFoldDB" id="A0A6J4R2S8"/>
<feature type="transmembrane region" description="Helical" evidence="1">
    <location>
        <begin position="92"/>
        <end position="112"/>
    </location>
</feature>
<gene>
    <name evidence="2" type="ORF">AVDCRST_MAG37-2909</name>
</gene>
<reference evidence="2" key="1">
    <citation type="submission" date="2020-02" db="EMBL/GenBank/DDBJ databases">
        <authorList>
            <person name="Meier V. D."/>
        </authorList>
    </citation>
    <scope>NUCLEOTIDE SEQUENCE</scope>
    <source>
        <strain evidence="2">AVDCRST_MAG37</strain>
    </source>
</reference>
<sequence>MYGKMASIDKVSESRGTLDALAKLIATLSSGLFTGASVYINLVEHPARMQTGIRPALTEFAPSYHRATVMQVSLAVASFLSALIAWRSSSDARWLIGGGLLVAVIPFTALVIMPTNKKLLDPAMANDLDQAEKLLTRWGRLHAVRSALSTASLLTFLFLVGERRA</sequence>
<dbReference type="Pfam" id="PF08592">
    <property type="entry name" value="Anthrone_oxy"/>
    <property type="match status" value="1"/>
</dbReference>
<proteinExistence type="predicted"/>